<dbReference type="Gene3D" id="1.10.1740.10">
    <property type="match status" value="1"/>
</dbReference>
<evidence type="ECO:0000313" key="8">
    <source>
        <dbReference type="Proteomes" id="UP000709959"/>
    </source>
</evidence>
<evidence type="ECO:0000256" key="1">
    <source>
        <dbReference type="ARBA" id="ARBA00010641"/>
    </source>
</evidence>
<dbReference type="InterPro" id="IPR013325">
    <property type="entry name" value="RNA_pol_sigma_r2"/>
</dbReference>
<dbReference type="GO" id="GO:0016987">
    <property type="term" value="F:sigma factor activity"/>
    <property type="evidence" value="ECO:0007669"/>
    <property type="project" value="UniProtKB-KW"/>
</dbReference>
<protein>
    <submittedName>
        <fullName evidence="7">Sigma-70 family RNA polymerase sigma factor</fullName>
    </submittedName>
</protein>
<dbReference type="PANTHER" id="PTHR43133:SF8">
    <property type="entry name" value="RNA POLYMERASE SIGMA FACTOR HI_1459-RELATED"/>
    <property type="match status" value="1"/>
</dbReference>
<dbReference type="InterPro" id="IPR036388">
    <property type="entry name" value="WH-like_DNA-bd_sf"/>
</dbReference>
<comment type="similarity">
    <text evidence="1">Belongs to the sigma-70 factor family. ECF subfamily.</text>
</comment>
<reference evidence="7 8" key="1">
    <citation type="submission" date="2020-10" db="EMBL/GenBank/DDBJ databases">
        <title>Connecting structure to function with the recovery of over 1000 high-quality activated sludge metagenome-assembled genomes encoding full-length rRNA genes using long-read sequencing.</title>
        <authorList>
            <person name="Singleton C.M."/>
            <person name="Petriglieri F."/>
            <person name="Kristensen J.M."/>
            <person name="Kirkegaard R.H."/>
            <person name="Michaelsen T.Y."/>
            <person name="Andersen M.H."/>
            <person name="Karst S.M."/>
            <person name="Dueholm M.S."/>
            <person name="Nielsen P.H."/>
            <person name="Albertsen M."/>
        </authorList>
    </citation>
    <scope>NUCLEOTIDE SEQUENCE [LARGE SCALE GENOMIC DNA]</scope>
    <source>
        <strain evidence="7">OdNE_18-Q3-R46-58_MAXAC.008</strain>
    </source>
</reference>
<keyword evidence="2" id="KW-0805">Transcription regulation</keyword>
<dbReference type="Pfam" id="PF08281">
    <property type="entry name" value="Sigma70_r4_2"/>
    <property type="match status" value="1"/>
</dbReference>
<dbReference type="SUPFAM" id="SSF88946">
    <property type="entry name" value="Sigma2 domain of RNA polymerase sigma factors"/>
    <property type="match status" value="1"/>
</dbReference>
<dbReference type="NCBIfam" id="TIGR02937">
    <property type="entry name" value="sigma70-ECF"/>
    <property type="match status" value="1"/>
</dbReference>
<feature type="domain" description="RNA polymerase sigma factor 70 region 4 type 2" evidence="6">
    <location>
        <begin position="105"/>
        <end position="157"/>
    </location>
</feature>
<dbReference type="InterPro" id="IPR013249">
    <property type="entry name" value="RNA_pol_sigma70_r4_t2"/>
</dbReference>
<proteinExistence type="inferred from homology"/>
<dbReference type="PANTHER" id="PTHR43133">
    <property type="entry name" value="RNA POLYMERASE ECF-TYPE SIGMA FACTO"/>
    <property type="match status" value="1"/>
</dbReference>
<sequence length="171" mass="19256">MSQSPMETPFGTQEAFHAAFAELYPRLVSYSRRYGATFPEDIAQEAFVILMQREERVEHPTAFLYGTVRTLSLTERRPMKNQNLSLESVTEPGLAGGADDQVLNQEVRERMRSLSPTFREALWLFVVEGLSIREIADILGIPEATVKTRIHRAKAQLKDQLNPSGGLHALV</sequence>
<evidence type="ECO:0000256" key="5">
    <source>
        <dbReference type="ARBA" id="ARBA00023163"/>
    </source>
</evidence>
<keyword evidence="5" id="KW-0804">Transcription</keyword>
<dbReference type="SUPFAM" id="SSF88659">
    <property type="entry name" value="Sigma3 and sigma4 domains of RNA polymerase sigma factors"/>
    <property type="match status" value="1"/>
</dbReference>
<dbReference type="InterPro" id="IPR039425">
    <property type="entry name" value="RNA_pol_sigma-70-like"/>
</dbReference>
<dbReference type="CDD" id="cd06171">
    <property type="entry name" value="Sigma70_r4"/>
    <property type="match status" value="1"/>
</dbReference>
<keyword evidence="4" id="KW-0238">DNA-binding</keyword>
<accession>A0A936F1R5</accession>
<gene>
    <name evidence="7" type="ORF">IPN91_07815</name>
</gene>
<dbReference type="InterPro" id="IPR014284">
    <property type="entry name" value="RNA_pol_sigma-70_dom"/>
</dbReference>
<comment type="caution">
    <text evidence="7">The sequence shown here is derived from an EMBL/GenBank/DDBJ whole genome shotgun (WGS) entry which is preliminary data.</text>
</comment>
<evidence type="ECO:0000256" key="3">
    <source>
        <dbReference type="ARBA" id="ARBA00023082"/>
    </source>
</evidence>
<dbReference type="GO" id="GO:0006352">
    <property type="term" value="P:DNA-templated transcription initiation"/>
    <property type="evidence" value="ECO:0007669"/>
    <property type="project" value="InterPro"/>
</dbReference>
<dbReference type="Proteomes" id="UP000709959">
    <property type="component" value="Unassembled WGS sequence"/>
</dbReference>
<dbReference type="InterPro" id="IPR013324">
    <property type="entry name" value="RNA_pol_sigma_r3/r4-like"/>
</dbReference>
<dbReference type="Gene3D" id="1.10.10.10">
    <property type="entry name" value="Winged helix-like DNA-binding domain superfamily/Winged helix DNA-binding domain"/>
    <property type="match status" value="1"/>
</dbReference>
<evidence type="ECO:0000256" key="4">
    <source>
        <dbReference type="ARBA" id="ARBA00023125"/>
    </source>
</evidence>
<evidence type="ECO:0000259" key="6">
    <source>
        <dbReference type="Pfam" id="PF08281"/>
    </source>
</evidence>
<keyword evidence="3" id="KW-0731">Sigma factor</keyword>
<dbReference type="EMBL" id="JADKCH010000005">
    <property type="protein sequence ID" value="MBK8572544.1"/>
    <property type="molecule type" value="Genomic_DNA"/>
</dbReference>
<evidence type="ECO:0000256" key="2">
    <source>
        <dbReference type="ARBA" id="ARBA00023015"/>
    </source>
</evidence>
<dbReference type="GO" id="GO:0003677">
    <property type="term" value="F:DNA binding"/>
    <property type="evidence" value="ECO:0007669"/>
    <property type="project" value="UniProtKB-KW"/>
</dbReference>
<evidence type="ECO:0000313" key="7">
    <source>
        <dbReference type="EMBL" id="MBK8572544.1"/>
    </source>
</evidence>
<name>A0A936F1R5_9BACT</name>
<dbReference type="AlphaFoldDB" id="A0A936F1R5"/>
<organism evidence="7 8">
    <name type="scientific">Candidatus Geothrix odensensis</name>
    <dbReference type="NCBI Taxonomy" id="2954440"/>
    <lineage>
        <taxon>Bacteria</taxon>
        <taxon>Pseudomonadati</taxon>
        <taxon>Acidobacteriota</taxon>
        <taxon>Holophagae</taxon>
        <taxon>Holophagales</taxon>
        <taxon>Holophagaceae</taxon>
        <taxon>Geothrix</taxon>
    </lineage>
</organism>